<feature type="domain" description="RRM" evidence="4">
    <location>
        <begin position="37"/>
        <end position="118"/>
    </location>
</feature>
<dbReference type="Gene3D" id="3.30.70.330">
    <property type="match status" value="1"/>
</dbReference>
<dbReference type="SMART" id="SM00360">
    <property type="entry name" value="RRM"/>
    <property type="match status" value="1"/>
</dbReference>
<accession>A0AAD3HEX1</accession>
<evidence type="ECO:0000256" key="3">
    <source>
        <dbReference type="SAM" id="MobiDB-lite"/>
    </source>
</evidence>
<dbReference type="PROSITE" id="PS50102">
    <property type="entry name" value="RRM"/>
    <property type="match status" value="1"/>
</dbReference>
<dbReference type="InterPro" id="IPR012677">
    <property type="entry name" value="Nucleotide-bd_a/b_plait_sf"/>
</dbReference>
<reference evidence="5 6" key="1">
    <citation type="journal article" date="2021" name="Sci. Rep.">
        <title>The genome of the diatom Chaetoceros tenuissimus carries an ancient integrated fragment of an extant virus.</title>
        <authorList>
            <person name="Hongo Y."/>
            <person name="Kimura K."/>
            <person name="Takaki Y."/>
            <person name="Yoshida Y."/>
            <person name="Baba S."/>
            <person name="Kobayashi G."/>
            <person name="Nagasaki K."/>
            <person name="Hano T."/>
            <person name="Tomaru Y."/>
        </authorList>
    </citation>
    <scope>NUCLEOTIDE SEQUENCE [LARGE SCALE GENOMIC DNA]</scope>
    <source>
        <strain evidence="5 6">NIES-3715</strain>
    </source>
</reference>
<dbReference type="Proteomes" id="UP001054902">
    <property type="component" value="Unassembled WGS sequence"/>
</dbReference>
<comment type="caution">
    <text evidence="5">The sequence shown here is derived from an EMBL/GenBank/DDBJ whole genome shotgun (WGS) entry which is preliminary data.</text>
</comment>
<dbReference type="GO" id="GO:0003723">
    <property type="term" value="F:RNA binding"/>
    <property type="evidence" value="ECO:0007669"/>
    <property type="project" value="UniProtKB-UniRule"/>
</dbReference>
<organism evidence="5 6">
    <name type="scientific">Chaetoceros tenuissimus</name>
    <dbReference type="NCBI Taxonomy" id="426638"/>
    <lineage>
        <taxon>Eukaryota</taxon>
        <taxon>Sar</taxon>
        <taxon>Stramenopiles</taxon>
        <taxon>Ochrophyta</taxon>
        <taxon>Bacillariophyta</taxon>
        <taxon>Coscinodiscophyceae</taxon>
        <taxon>Chaetocerotophycidae</taxon>
        <taxon>Chaetocerotales</taxon>
        <taxon>Chaetocerotaceae</taxon>
        <taxon>Chaetoceros</taxon>
    </lineage>
</organism>
<feature type="region of interest" description="Disordered" evidence="3">
    <location>
        <begin position="121"/>
        <end position="153"/>
    </location>
</feature>
<evidence type="ECO:0000313" key="6">
    <source>
        <dbReference type="Proteomes" id="UP001054902"/>
    </source>
</evidence>
<evidence type="ECO:0000259" key="4">
    <source>
        <dbReference type="PROSITE" id="PS50102"/>
    </source>
</evidence>
<dbReference type="InterPro" id="IPR000504">
    <property type="entry name" value="RRM_dom"/>
</dbReference>
<gene>
    <name evidence="5" type="ORF">CTEN210_17272</name>
</gene>
<dbReference type="Pfam" id="PF00076">
    <property type="entry name" value="RRM_1"/>
    <property type="match status" value="1"/>
</dbReference>
<dbReference type="EMBL" id="BLLK01000069">
    <property type="protein sequence ID" value="GFH60796.1"/>
    <property type="molecule type" value="Genomic_DNA"/>
</dbReference>
<dbReference type="PANTHER" id="PTHR48029">
    <property type="entry name" value="NUCLEOLAR PROTEIN 8"/>
    <property type="match status" value="1"/>
</dbReference>
<dbReference type="SUPFAM" id="SSF54928">
    <property type="entry name" value="RNA-binding domain, RBD"/>
    <property type="match status" value="1"/>
</dbReference>
<keyword evidence="1 2" id="KW-0694">RNA-binding</keyword>
<sequence length="168" mass="18886">MQASQHTGLDTSLEGNEETSAVATNVEEEIHLNDLPSVIYVSNLHSRVAEAHLQKLFEFYGNISSIRLIRKQDLRGSKNPFSYAFIDYKHQLSAQRAIEKVHGKKLLGKVMVVRYANENSEHHLRSRNGASSDSGKIVNTQESQRQLSEASNDIQKKIEAVKKALSKK</sequence>
<proteinExistence type="predicted"/>
<evidence type="ECO:0000256" key="2">
    <source>
        <dbReference type="PROSITE-ProRule" id="PRU00176"/>
    </source>
</evidence>
<dbReference type="PANTHER" id="PTHR48029:SF1">
    <property type="entry name" value="NUCLEOLAR PROTEIN 8"/>
    <property type="match status" value="1"/>
</dbReference>
<name>A0AAD3HEX1_9STRA</name>
<evidence type="ECO:0000313" key="5">
    <source>
        <dbReference type="EMBL" id="GFH60796.1"/>
    </source>
</evidence>
<dbReference type="AlphaFoldDB" id="A0AAD3HEX1"/>
<dbReference type="InterPro" id="IPR035979">
    <property type="entry name" value="RBD_domain_sf"/>
</dbReference>
<protein>
    <recommendedName>
        <fullName evidence="4">RRM domain-containing protein</fullName>
    </recommendedName>
</protein>
<keyword evidence="6" id="KW-1185">Reference proteome</keyword>
<evidence type="ECO:0000256" key="1">
    <source>
        <dbReference type="ARBA" id="ARBA00022884"/>
    </source>
</evidence>
<feature type="region of interest" description="Disordered" evidence="3">
    <location>
        <begin position="1"/>
        <end position="20"/>
    </location>
</feature>
<feature type="compositionally biased region" description="Polar residues" evidence="3">
    <location>
        <begin position="128"/>
        <end position="153"/>
    </location>
</feature>